<sequence length="1280" mass="143825">MSTQQPKKKTKQRGGVLYPFPGCLHELLQNSESDPALACLISWNEDGTAFHVHDKKTFEREIQPKYFDQSKYASFRRQLNLWSFQRISNPPGYKGLEGYYTHPLFKRDEPQLCEKIQRSGATPAATLSSKAKKSSKGKNEANGTVDAKEKKSLSHPPPHPPLLDTEGNHTVTPLEESMSISSSSTSVSSMSNNNIGFMPFQGFPINSNTNGSVIIASQQKNSPEVHPPARTSDQDLSIKMGQLKSKEIYLRALLEETKGQQQEEAKKKVRKVSSADDLLGLYHSLCNQQKQMRRKNNDEIKTKHPHPQINDMKHSRVLNNTNTFENFAGKTHLRRARSSKEIQLGNRQSIDLQDAVGNLNELAHSIKHHDLNDAGLKERGDIAWSICKRLLQEKGIYNVETDCISTNSIESSQVIDHAVLHSTIKCMAQSRSEELFYKAYDMIQKLGEYYVGTQSEQMRPTGRSYALLLNSMSFMPTNTLRNEDFVGIIEKMLQDVKEQEQSGNDLVSFNRYILNAMLNALSSRCDTNKEAVDMIERILKNETMPLDQSCCTVALKSLFSSHLWIESKEDITVHIEELLLHLKDRKFELTQGTMTPLLHYLSKQGRSEKILEILNWMESMYQSNDWKNIRPNRIHFNTMINALVGVEDGGTKALEILDLLKMLHEQGNKDISPDLVTYNAILNCIAKENRMSRTKRNWNTSDIGERAESLLQRMDTGKEGNHITPDLISYNCVLTAYMNSNTSDSASRAQHLLEKMIDSDIDPDLLSYTICINTLAKSKLKGSAQKAEDLLRILEKASLDGDSSLTPDVKCYNSVLHAWATSDEKIATKKILQLLKEMKDLREENGRLDLVPDSVSCTSIISSMTKRGDKESSTLLQEMMSLVESNSVIETDAGLQNALLLAHLNSSSSSALEADKVLRKMVEDSISNPNKIKPNTITFNTVLDAISKSKKNGSALHAEELLQEMQSLHSQGYPNVCPDTLSFASVINAYANSGLYNAAEKAESILLDMMGMHNSGNKSAAPNTICFATVIKAYSRSKEKDNAQNAERILKMMFEVSEKGDLDVKPNTISFTSVCDAYAKSGQSKAPKKIIELINWMTELKDIGYDCAPNVYTYNTLLTAIARSKDPHKATKAFDLLQRMKDYENVKLNSYSYSIALSACSFTHGPFGVRNEALRTAIIILEDAVKVADSRDRLNIIYGSFFQACANLMKKETEKVKIEKILSAVFQQCCESGFVDQMLLNQVRKASSQQFYLNTFGALDNFPNLTLHSIPRKWHRNVKS</sequence>
<proteinExistence type="inferred from homology"/>
<organism evidence="7 8">
    <name type="scientific">Chaetoceros tenuissimus</name>
    <dbReference type="NCBI Taxonomy" id="426638"/>
    <lineage>
        <taxon>Eukaryota</taxon>
        <taxon>Sar</taxon>
        <taxon>Stramenopiles</taxon>
        <taxon>Ochrophyta</taxon>
        <taxon>Bacillariophyta</taxon>
        <taxon>Coscinodiscophyceae</taxon>
        <taxon>Chaetocerotophycidae</taxon>
        <taxon>Chaetocerotales</taxon>
        <taxon>Chaetocerotaceae</taxon>
        <taxon>Chaetoceros</taxon>
    </lineage>
</organism>
<comment type="caution">
    <text evidence="7">The sequence shown here is derived from an EMBL/GenBank/DDBJ whole genome shotgun (WGS) entry which is preliminary data.</text>
</comment>
<dbReference type="GO" id="GO:0043565">
    <property type="term" value="F:sequence-specific DNA binding"/>
    <property type="evidence" value="ECO:0007669"/>
    <property type="project" value="InterPro"/>
</dbReference>
<dbReference type="GO" id="GO:0003700">
    <property type="term" value="F:DNA-binding transcription factor activity"/>
    <property type="evidence" value="ECO:0007669"/>
    <property type="project" value="InterPro"/>
</dbReference>
<keyword evidence="2" id="KW-0238">DNA-binding</keyword>
<evidence type="ECO:0000313" key="8">
    <source>
        <dbReference type="Proteomes" id="UP001054902"/>
    </source>
</evidence>
<dbReference type="PANTHER" id="PTHR47938:SF24">
    <property type="entry name" value="PENTACOTRIPEPTIDE-REPEAT REGION OF PRORP DOMAIN-CONTAINING PROTEIN"/>
    <property type="match status" value="1"/>
</dbReference>
<name>A0AAD3CKI3_9STRA</name>
<feature type="region of interest" description="Disordered" evidence="5">
    <location>
        <begin position="119"/>
        <end position="169"/>
    </location>
</feature>
<dbReference type="SUPFAM" id="SSF46785">
    <property type="entry name" value="Winged helix' DNA-binding domain"/>
    <property type="match status" value="1"/>
</dbReference>
<evidence type="ECO:0000256" key="1">
    <source>
        <dbReference type="ARBA" id="ARBA00004123"/>
    </source>
</evidence>
<dbReference type="Proteomes" id="UP001054902">
    <property type="component" value="Unassembled WGS sequence"/>
</dbReference>
<dbReference type="InterPro" id="IPR000232">
    <property type="entry name" value="HSF_DNA-bd"/>
</dbReference>
<dbReference type="InterPro" id="IPR002885">
    <property type="entry name" value="PPR_rpt"/>
</dbReference>
<dbReference type="InterPro" id="IPR036390">
    <property type="entry name" value="WH_DNA-bd_sf"/>
</dbReference>
<protein>
    <recommendedName>
        <fullName evidence="6">HSF-type DNA-binding domain-containing protein</fullName>
    </recommendedName>
</protein>
<evidence type="ECO:0000256" key="4">
    <source>
        <dbReference type="RuleBase" id="RU004020"/>
    </source>
</evidence>
<gene>
    <name evidence="7" type="ORF">CTEN210_04081</name>
</gene>
<dbReference type="EMBL" id="BLLK01000023">
    <property type="protein sequence ID" value="GFH47606.1"/>
    <property type="molecule type" value="Genomic_DNA"/>
</dbReference>
<dbReference type="InterPro" id="IPR036388">
    <property type="entry name" value="WH-like_DNA-bd_sf"/>
</dbReference>
<dbReference type="Gene3D" id="1.10.10.10">
    <property type="entry name" value="Winged helix-like DNA-binding domain superfamily/Winged helix DNA-binding domain"/>
    <property type="match status" value="1"/>
</dbReference>
<evidence type="ECO:0000256" key="5">
    <source>
        <dbReference type="SAM" id="MobiDB-lite"/>
    </source>
</evidence>
<dbReference type="GO" id="GO:0003729">
    <property type="term" value="F:mRNA binding"/>
    <property type="evidence" value="ECO:0007669"/>
    <property type="project" value="TreeGrafter"/>
</dbReference>
<dbReference type="PANTHER" id="PTHR47938">
    <property type="entry name" value="RESPIRATORY COMPLEX I CHAPERONE (CIA84), PUTATIVE (AFU_ORTHOLOGUE AFUA_2G06020)-RELATED"/>
    <property type="match status" value="1"/>
</dbReference>
<dbReference type="Gene3D" id="1.25.40.10">
    <property type="entry name" value="Tetratricopeptide repeat domain"/>
    <property type="match status" value="5"/>
</dbReference>
<dbReference type="AlphaFoldDB" id="A0AAD3CKI3"/>
<dbReference type="Pfam" id="PF00447">
    <property type="entry name" value="HSF_DNA-bind"/>
    <property type="match status" value="1"/>
</dbReference>
<dbReference type="SMART" id="SM00415">
    <property type="entry name" value="HSF"/>
    <property type="match status" value="1"/>
</dbReference>
<evidence type="ECO:0000256" key="2">
    <source>
        <dbReference type="ARBA" id="ARBA00023125"/>
    </source>
</evidence>
<keyword evidence="3" id="KW-0539">Nucleus</keyword>
<keyword evidence="8" id="KW-1185">Reference proteome</keyword>
<evidence type="ECO:0000256" key="3">
    <source>
        <dbReference type="ARBA" id="ARBA00023242"/>
    </source>
</evidence>
<reference evidence="7 8" key="1">
    <citation type="journal article" date="2021" name="Sci. Rep.">
        <title>The genome of the diatom Chaetoceros tenuissimus carries an ancient integrated fragment of an extant virus.</title>
        <authorList>
            <person name="Hongo Y."/>
            <person name="Kimura K."/>
            <person name="Takaki Y."/>
            <person name="Yoshida Y."/>
            <person name="Baba S."/>
            <person name="Kobayashi G."/>
            <person name="Nagasaki K."/>
            <person name="Hano T."/>
            <person name="Tomaru Y."/>
        </authorList>
    </citation>
    <scope>NUCLEOTIDE SEQUENCE [LARGE SCALE GENOMIC DNA]</scope>
    <source>
        <strain evidence="7 8">NIES-3715</strain>
    </source>
</reference>
<comment type="subcellular location">
    <subcellularLocation>
        <location evidence="1">Nucleus</location>
    </subcellularLocation>
</comment>
<comment type="similarity">
    <text evidence="4">Belongs to the HSF family.</text>
</comment>
<accession>A0AAD3CKI3</accession>
<dbReference type="GO" id="GO:0005634">
    <property type="term" value="C:nucleus"/>
    <property type="evidence" value="ECO:0007669"/>
    <property type="project" value="UniProtKB-SubCell"/>
</dbReference>
<evidence type="ECO:0000313" key="7">
    <source>
        <dbReference type="EMBL" id="GFH47606.1"/>
    </source>
</evidence>
<feature type="domain" description="HSF-type DNA-binding" evidence="6">
    <location>
        <begin position="16"/>
        <end position="119"/>
    </location>
</feature>
<evidence type="ECO:0000259" key="6">
    <source>
        <dbReference type="SMART" id="SM00415"/>
    </source>
</evidence>
<dbReference type="Pfam" id="PF13812">
    <property type="entry name" value="PPR_3"/>
    <property type="match status" value="1"/>
</dbReference>
<dbReference type="Pfam" id="PF13041">
    <property type="entry name" value="PPR_2"/>
    <property type="match status" value="2"/>
</dbReference>
<dbReference type="InterPro" id="IPR011990">
    <property type="entry name" value="TPR-like_helical_dom_sf"/>
</dbReference>